<feature type="transmembrane region" description="Helical" evidence="6">
    <location>
        <begin position="173"/>
        <end position="192"/>
    </location>
</feature>
<evidence type="ECO:0000313" key="7">
    <source>
        <dbReference type="EMBL" id="EGU33982.1"/>
    </source>
</evidence>
<keyword evidence="3 6" id="KW-1133">Transmembrane helix</keyword>
<evidence type="ECO:0000256" key="1">
    <source>
        <dbReference type="ARBA" id="ARBA00004141"/>
    </source>
</evidence>
<gene>
    <name evidence="7" type="ORF">VIS19158_11014</name>
</gene>
<dbReference type="Pfam" id="PF04610">
    <property type="entry name" value="TrbL"/>
    <property type="match status" value="1"/>
</dbReference>
<feature type="region of interest" description="Disordered" evidence="5">
    <location>
        <begin position="284"/>
        <end position="347"/>
    </location>
</feature>
<dbReference type="Proteomes" id="UP000004349">
    <property type="component" value="Unassembled WGS sequence"/>
</dbReference>
<proteinExistence type="predicted"/>
<dbReference type="InterPro" id="IPR007688">
    <property type="entry name" value="Conjugal_tfr_TrbL/VirB6"/>
</dbReference>
<evidence type="ECO:0000256" key="5">
    <source>
        <dbReference type="SAM" id="MobiDB-lite"/>
    </source>
</evidence>
<accession>F9RQQ1</accession>
<keyword evidence="4 6" id="KW-0472">Membrane</keyword>
<feature type="transmembrane region" description="Helical" evidence="6">
    <location>
        <begin position="29"/>
        <end position="52"/>
    </location>
</feature>
<name>F9RQQ1_9VIBR</name>
<evidence type="ECO:0000256" key="4">
    <source>
        <dbReference type="ARBA" id="ARBA00023136"/>
    </source>
</evidence>
<dbReference type="GO" id="GO:0016020">
    <property type="term" value="C:membrane"/>
    <property type="evidence" value="ECO:0007669"/>
    <property type="project" value="UniProtKB-SubCell"/>
</dbReference>
<dbReference type="EMBL" id="AFWE01000170">
    <property type="protein sequence ID" value="EGU33982.1"/>
    <property type="molecule type" value="Genomic_DNA"/>
</dbReference>
<dbReference type="GO" id="GO:0030255">
    <property type="term" value="P:protein secretion by the type IV secretion system"/>
    <property type="evidence" value="ECO:0007669"/>
    <property type="project" value="InterPro"/>
</dbReference>
<evidence type="ECO:0000256" key="6">
    <source>
        <dbReference type="SAM" id="Phobius"/>
    </source>
</evidence>
<comment type="caution">
    <text evidence="7">The sequence shown here is derived from an EMBL/GenBank/DDBJ whole genome shotgun (WGS) entry which is preliminary data.</text>
</comment>
<feature type="transmembrane region" description="Helical" evidence="6">
    <location>
        <begin position="142"/>
        <end position="166"/>
    </location>
</feature>
<reference evidence="7 8" key="1">
    <citation type="journal article" date="2012" name="Int. J. Syst. Evol. Microbiol.">
        <title>Vibrio caribbeanicus sp. nov., isolated from the marine sponge Scleritoderma cyanea.</title>
        <authorList>
            <person name="Hoffmann M."/>
            <person name="Monday S.R."/>
            <person name="Allard M.W."/>
            <person name="Strain E.A."/>
            <person name="Whittaker P."/>
            <person name="Naum M."/>
            <person name="McCarthy P.J."/>
            <person name="Lopez J.V."/>
            <person name="Fischer M."/>
            <person name="Brown E.W."/>
        </authorList>
    </citation>
    <scope>NUCLEOTIDE SEQUENCE [LARGE SCALE GENOMIC DNA]</scope>
    <source>
        <strain evidence="7 8">LMG 19158</strain>
    </source>
</reference>
<protein>
    <submittedName>
        <fullName evidence="7">Channel protein VirB6</fullName>
    </submittedName>
</protein>
<evidence type="ECO:0000256" key="3">
    <source>
        <dbReference type="ARBA" id="ARBA00022989"/>
    </source>
</evidence>
<dbReference type="AlphaFoldDB" id="F9RQQ1"/>
<keyword evidence="2 6" id="KW-0812">Transmembrane</keyword>
<dbReference type="eggNOG" id="COG3704">
    <property type="taxonomic scope" value="Bacteria"/>
</dbReference>
<dbReference type="RefSeq" id="WP_005596796.1">
    <property type="nucleotide sequence ID" value="NZ_AFWE01000170.1"/>
</dbReference>
<feature type="compositionally biased region" description="Basic and acidic residues" evidence="5">
    <location>
        <begin position="332"/>
        <end position="347"/>
    </location>
</feature>
<evidence type="ECO:0000256" key="2">
    <source>
        <dbReference type="ARBA" id="ARBA00022692"/>
    </source>
</evidence>
<feature type="transmembrane region" description="Helical" evidence="6">
    <location>
        <begin position="64"/>
        <end position="81"/>
    </location>
</feature>
<feature type="transmembrane region" description="Helical" evidence="6">
    <location>
        <begin position="239"/>
        <end position="259"/>
    </location>
</feature>
<evidence type="ECO:0000313" key="8">
    <source>
        <dbReference type="Proteomes" id="UP000004349"/>
    </source>
</evidence>
<feature type="compositionally biased region" description="Low complexity" evidence="5">
    <location>
        <begin position="312"/>
        <end position="331"/>
    </location>
</feature>
<organism evidence="7 8">
    <name type="scientific">Vibrio scophthalmi LMG 19158</name>
    <dbReference type="NCBI Taxonomy" id="870967"/>
    <lineage>
        <taxon>Bacteria</taxon>
        <taxon>Pseudomonadati</taxon>
        <taxon>Pseudomonadota</taxon>
        <taxon>Gammaproteobacteria</taxon>
        <taxon>Vibrionales</taxon>
        <taxon>Vibrionaceae</taxon>
        <taxon>Vibrio</taxon>
    </lineage>
</organism>
<sequence>MDEIAVFQFIGMSIENATQSFLINGVKNIINSFGGIMLLAVTISIMLKGYLIIEGKIDAPMPDLVHHCFIIYCIFGLVWSAPTYTTYIVEGVEALSAGMAPSILPNTGGNRDPLTALDALLKMGIEQIIFCWDKVGYSPSSWQWILLLIVIGGGILALTLISALIIIGTKFMLTLLLIIGPLFFVAFCFPMTKKFFESWVAKVLENILVQFFGVAVIFMAIQIIESFLRSNNMADNAELNPISVGMQIAVVCAILFFVIKQIPNLAGSLSGGFASQNLTAKDLKNLVPRRNKEQQKNQDRANAQRSGDGWDNSNNIRSGNNGRSNSTGANRDVIERIQEHNQKMKDQ</sequence>
<comment type="subcellular location">
    <subcellularLocation>
        <location evidence="1">Membrane</location>
        <topology evidence="1">Multi-pass membrane protein</topology>
    </subcellularLocation>
</comment>
<feature type="transmembrane region" description="Helical" evidence="6">
    <location>
        <begin position="207"/>
        <end position="227"/>
    </location>
</feature>
<feature type="compositionally biased region" description="Basic and acidic residues" evidence="5">
    <location>
        <begin position="290"/>
        <end position="299"/>
    </location>
</feature>